<dbReference type="RefSeq" id="XP_008100803.1">
    <property type="nucleotide sequence ID" value="XM_008102612.1"/>
</dbReference>
<evidence type="ECO:0000313" key="2">
    <source>
        <dbReference type="Proteomes" id="UP000008782"/>
    </source>
</evidence>
<reference evidence="2" key="1">
    <citation type="journal article" date="2012" name="Nat. Genet.">
        <title>Lifestyle transitions in plant pathogenic Colletotrichum fungi deciphered by genome and transcriptome analyses.</title>
        <authorList>
            <person name="O'Connell R.J."/>
            <person name="Thon M.R."/>
            <person name="Hacquard S."/>
            <person name="Amyotte S.G."/>
            <person name="Kleemann J."/>
            <person name="Torres M.F."/>
            <person name="Damm U."/>
            <person name="Buiate E.A."/>
            <person name="Epstein L."/>
            <person name="Alkan N."/>
            <person name="Altmueller J."/>
            <person name="Alvarado-Balderrama L."/>
            <person name="Bauser C.A."/>
            <person name="Becker C."/>
            <person name="Birren B.W."/>
            <person name="Chen Z."/>
            <person name="Choi J."/>
            <person name="Crouch J.A."/>
            <person name="Duvick J.P."/>
            <person name="Farman M.A."/>
            <person name="Gan P."/>
            <person name="Heiman D."/>
            <person name="Henrissat B."/>
            <person name="Howard R.J."/>
            <person name="Kabbage M."/>
            <person name="Koch C."/>
            <person name="Kracher B."/>
            <person name="Kubo Y."/>
            <person name="Law A.D."/>
            <person name="Lebrun M.-H."/>
            <person name="Lee Y.-H."/>
            <person name="Miyara I."/>
            <person name="Moore N."/>
            <person name="Neumann U."/>
            <person name="Nordstroem K."/>
            <person name="Panaccione D.G."/>
            <person name="Panstruga R."/>
            <person name="Place M."/>
            <person name="Proctor R.H."/>
            <person name="Prusky D."/>
            <person name="Rech G."/>
            <person name="Reinhardt R."/>
            <person name="Rollins J.A."/>
            <person name="Rounsley S."/>
            <person name="Schardl C.L."/>
            <person name="Schwartz D.C."/>
            <person name="Shenoy N."/>
            <person name="Shirasu K."/>
            <person name="Sikhakolli U.R."/>
            <person name="Stueber K."/>
            <person name="Sukno S.A."/>
            <person name="Sweigard J.A."/>
            <person name="Takano Y."/>
            <person name="Takahara H."/>
            <person name="Trail F."/>
            <person name="van der Does H.C."/>
            <person name="Voll L.M."/>
            <person name="Will I."/>
            <person name="Young S."/>
            <person name="Zeng Q."/>
            <person name="Zhang J."/>
            <person name="Zhou S."/>
            <person name="Dickman M.B."/>
            <person name="Schulze-Lefert P."/>
            <person name="Ver Loren van Themaat E."/>
            <person name="Ma L.-J."/>
            <person name="Vaillancourt L.J."/>
        </authorList>
    </citation>
    <scope>NUCLEOTIDE SEQUENCE [LARGE SCALE GENOMIC DNA]</scope>
    <source>
        <strain evidence="2">M1.001 / M2 / FGSC 10212</strain>
    </source>
</reference>
<name>E3R0Z5_COLGM</name>
<dbReference type="VEuPathDB" id="FungiDB:GLRG_11930"/>
<protein>
    <submittedName>
        <fullName evidence="1">Uncharacterized protein</fullName>
    </submittedName>
</protein>
<accession>E3R0Z5</accession>
<organism evidence="2">
    <name type="scientific">Colletotrichum graminicola (strain M1.001 / M2 / FGSC 10212)</name>
    <name type="common">Maize anthracnose fungus</name>
    <name type="synonym">Glomerella graminicola</name>
    <dbReference type="NCBI Taxonomy" id="645133"/>
    <lineage>
        <taxon>Eukaryota</taxon>
        <taxon>Fungi</taxon>
        <taxon>Dikarya</taxon>
        <taxon>Ascomycota</taxon>
        <taxon>Pezizomycotina</taxon>
        <taxon>Sordariomycetes</taxon>
        <taxon>Hypocreomycetidae</taxon>
        <taxon>Glomerellales</taxon>
        <taxon>Glomerellaceae</taxon>
        <taxon>Colletotrichum</taxon>
        <taxon>Colletotrichum graminicola species complex</taxon>
    </lineage>
</organism>
<keyword evidence="2" id="KW-1185">Reference proteome</keyword>
<gene>
    <name evidence="1" type="ORF">GLRG_11930</name>
</gene>
<dbReference type="AlphaFoldDB" id="E3R0Z5"/>
<sequence>MEYDKPQYWQELTTLTLQNYGRSGTYGVKTALSIAKQADVTSIERILVDTSEPVWLAYYAAKKKISSQHGFRGQAKLKDSLDRLEQGPTESKCAFARQLASSMEAEKDNGTTQPAKRRRVTNHAAAAVSSFTMSSNSNPEYSDSEHISAVSGRNVYVGAPLKQAEELINDQFWDSIERIESKEHPGTWFADMSMIFQQGHIRDRFGCQMEIGITEEKVADLALEYFGVKVEIKDGVRSVRIPGGCKIEPDPSITLRGCRRDLTGLFRIGRDLLQAAYTSPIYQLEDAKGLNHTEGVSMAISGHAKESAKLKVFLGEWYASTVKKKFYG</sequence>
<dbReference type="STRING" id="645133.E3R0Z5"/>
<dbReference type="EMBL" id="GG697536">
    <property type="protein sequence ID" value="EFQ36783.1"/>
    <property type="molecule type" value="Genomic_DNA"/>
</dbReference>
<evidence type="ECO:0000313" key="1">
    <source>
        <dbReference type="EMBL" id="EFQ36783.1"/>
    </source>
</evidence>
<dbReference type="eggNOG" id="ENOG502T2TX">
    <property type="taxonomic scope" value="Eukaryota"/>
</dbReference>
<dbReference type="GeneID" id="24417293"/>
<dbReference type="HOGENOM" id="CLU_028279_1_0_1"/>
<proteinExistence type="predicted"/>
<dbReference type="OrthoDB" id="3774077at2759"/>
<dbReference type="Proteomes" id="UP000008782">
    <property type="component" value="Unassembled WGS sequence"/>
</dbReference>